<dbReference type="SUPFAM" id="SSF160631">
    <property type="entry name" value="SMI1/KNR4-like"/>
    <property type="match status" value="1"/>
</dbReference>
<feature type="domain" description="Knr4/Smi1-like" evidence="1">
    <location>
        <begin position="51"/>
        <end position="178"/>
    </location>
</feature>
<dbReference type="InterPro" id="IPR018958">
    <property type="entry name" value="Knr4/Smi1-like_dom"/>
</dbReference>
<proteinExistence type="predicted"/>
<reference evidence="2 3" key="1">
    <citation type="submission" date="2018-12" db="EMBL/GenBank/DDBJ databases">
        <title>Draft genome sequence of Embleya hyalina NBRC 13850T.</title>
        <authorList>
            <person name="Komaki H."/>
            <person name="Hosoyama A."/>
            <person name="Kimura A."/>
            <person name="Ichikawa N."/>
            <person name="Tamura T."/>
        </authorList>
    </citation>
    <scope>NUCLEOTIDE SEQUENCE [LARGE SCALE GENOMIC DNA]</scope>
    <source>
        <strain evidence="2 3">NBRC 13850</strain>
    </source>
</reference>
<gene>
    <name evidence="2" type="ORF">EHYA_03651</name>
</gene>
<protein>
    <recommendedName>
        <fullName evidence="1">Knr4/Smi1-like domain-containing protein</fullName>
    </recommendedName>
</protein>
<dbReference type="AlphaFoldDB" id="A0A401YN19"/>
<dbReference type="InterPro" id="IPR037883">
    <property type="entry name" value="Knr4/Smi1-like_sf"/>
</dbReference>
<dbReference type="Proteomes" id="UP000286931">
    <property type="component" value="Unassembled WGS sequence"/>
</dbReference>
<name>A0A401YN19_9ACTN</name>
<keyword evidence="3" id="KW-1185">Reference proteome</keyword>
<dbReference type="EMBL" id="BIFH01000019">
    <property type="protein sequence ID" value="GCD95967.1"/>
    <property type="molecule type" value="Genomic_DNA"/>
</dbReference>
<comment type="caution">
    <text evidence="2">The sequence shown here is derived from an EMBL/GenBank/DDBJ whole genome shotgun (WGS) entry which is preliminary data.</text>
</comment>
<dbReference type="Pfam" id="PF09346">
    <property type="entry name" value="SMI1_KNR4"/>
    <property type="match status" value="1"/>
</dbReference>
<evidence type="ECO:0000313" key="2">
    <source>
        <dbReference type="EMBL" id="GCD95967.1"/>
    </source>
</evidence>
<organism evidence="2 3">
    <name type="scientific">Embleya hyalina</name>
    <dbReference type="NCBI Taxonomy" id="516124"/>
    <lineage>
        <taxon>Bacteria</taxon>
        <taxon>Bacillati</taxon>
        <taxon>Actinomycetota</taxon>
        <taxon>Actinomycetes</taxon>
        <taxon>Kitasatosporales</taxon>
        <taxon>Streptomycetaceae</taxon>
        <taxon>Embleya</taxon>
    </lineage>
</organism>
<dbReference type="OrthoDB" id="5188335at2"/>
<evidence type="ECO:0000259" key="1">
    <source>
        <dbReference type="Pfam" id="PF09346"/>
    </source>
</evidence>
<dbReference type="RefSeq" id="WP_126638062.1">
    <property type="nucleotide sequence ID" value="NZ_BIFH01000019.1"/>
</dbReference>
<accession>A0A401YN19</accession>
<sequence>MATPTPRDALLDLRRAASAGLLDLDGSGPASLDAVRIRESALEPHFGTVAWSVPPSYRALLAEHNRLRCHREDDGGESEFVLVDEEELVELNAESVHMPEGVDREPGQYLSTDHLVGFAEAGYEAVWCFDVTQPGADGEYPVYYHHQDEPRARCLADGAWEEQADVVPDFPSFAAWFEAMAAAFTATQPPSWFAELGTPSLVWLAREGIFRTGNGHRSRPTPT</sequence>
<dbReference type="Gene3D" id="3.40.1580.10">
    <property type="entry name" value="SMI1/KNR4-like"/>
    <property type="match status" value="1"/>
</dbReference>
<evidence type="ECO:0000313" key="3">
    <source>
        <dbReference type="Proteomes" id="UP000286931"/>
    </source>
</evidence>